<evidence type="ECO:0000313" key="8">
    <source>
        <dbReference type="EMBL" id="KAL1836521.1"/>
    </source>
</evidence>
<evidence type="ECO:0000256" key="6">
    <source>
        <dbReference type="RuleBase" id="RU368013"/>
    </source>
</evidence>
<dbReference type="Gene3D" id="1.20.58.1590">
    <property type="entry name" value="Tethering factor for nuclear proteasome Cut8/Sts1"/>
    <property type="match status" value="1"/>
</dbReference>
<gene>
    <name evidence="8" type="ORF">VTJ49DRAFT_5047</name>
</gene>
<dbReference type="InterPro" id="IPR013868">
    <property type="entry name" value="Cut8/Sts1_fam"/>
</dbReference>
<evidence type="ECO:0000256" key="5">
    <source>
        <dbReference type="ARBA" id="ARBA00025651"/>
    </source>
</evidence>
<comment type="subcellular location">
    <subcellularLocation>
        <location evidence="6">Cytoplasm</location>
    </subcellularLocation>
    <subcellularLocation>
        <location evidence="6">Nucleus</location>
    </subcellularLocation>
</comment>
<sequence>MNALLSPQPPTFNLQCETSRVPPLLSSKASLADSLMTRRPKIRNEPDHQAKVVDKFAASQFTMASRKRKADDNTDEMSVSPMNSPRTASRQLARPSKKVRGGGDVTGRPLSLPRLLETLDNSQLRAVLQTICERHPDIGREVVTSAPRPSVASALQVIGEYQSKLQAAVPFGQSSSDYTYFRVKQPLVALIDAISDFTPQFLPPVEQQTTVSLQYLDEATKIIHALPDWESQQYQHHKDGAYDEISNAWALVITEAAKRGGGFLLHQGGWDQKLAKHNQQSGGKLGQAMNAMAAQVPWTANSGNAPSGSSLSDPNSILNQIINGTYGSPVRVGPW</sequence>
<dbReference type="InterPro" id="IPR038422">
    <property type="entry name" value="Cut8/Sts1_sf"/>
</dbReference>
<keyword evidence="6" id="KW-0653">Protein transport</keyword>
<evidence type="ECO:0000256" key="3">
    <source>
        <dbReference type="ARBA" id="ARBA00016204"/>
    </source>
</evidence>
<dbReference type="PANTHER" id="PTHR28032:SF1">
    <property type="entry name" value="FI02826P"/>
    <property type="match status" value="1"/>
</dbReference>
<name>A0ABR3V534_HUMIN</name>
<comment type="similarity">
    <text evidence="1 6">Belongs to the cut8/STS1 family.</text>
</comment>
<dbReference type="Proteomes" id="UP001583172">
    <property type="component" value="Unassembled WGS sequence"/>
</dbReference>
<evidence type="ECO:0000256" key="7">
    <source>
        <dbReference type="SAM" id="MobiDB-lite"/>
    </source>
</evidence>
<feature type="compositionally biased region" description="Polar residues" evidence="7">
    <location>
        <begin position="76"/>
        <end position="90"/>
    </location>
</feature>
<proteinExistence type="inferred from homology"/>
<protein>
    <recommendedName>
        <fullName evidence="3 6">Tethering factor for nuclear proteasome STS1</fullName>
    </recommendedName>
</protein>
<dbReference type="PANTHER" id="PTHR28032">
    <property type="entry name" value="FI02826P"/>
    <property type="match status" value="1"/>
</dbReference>
<keyword evidence="4 6" id="KW-0539">Nucleus</keyword>
<reference evidence="8 9" key="1">
    <citation type="journal article" date="2024" name="Commun. Biol.">
        <title>Comparative genomic analysis of thermophilic fungi reveals convergent evolutionary adaptations and gene losses.</title>
        <authorList>
            <person name="Steindorff A.S."/>
            <person name="Aguilar-Pontes M.V."/>
            <person name="Robinson A.J."/>
            <person name="Andreopoulos B."/>
            <person name="LaButti K."/>
            <person name="Kuo A."/>
            <person name="Mondo S."/>
            <person name="Riley R."/>
            <person name="Otillar R."/>
            <person name="Haridas S."/>
            <person name="Lipzen A."/>
            <person name="Grimwood J."/>
            <person name="Schmutz J."/>
            <person name="Clum A."/>
            <person name="Reid I.D."/>
            <person name="Moisan M.C."/>
            <person name="Butler G."/>
            <person name="Nguyen T.T.M."/>
            <person name="Dewar K."/>
            <person name="Conant G."/>
            <person name="Drula E."/>
            <person name="Henrissat B."/>
            <person name="Hansel C."/>
            <person name="Singer S."/>
            <person name="Hutchinson M.I."/>
            <person name="de Vries R.P."/>
            <person name="Natvig D.O."/>
            <person name="Powell A.J."/>
            <person name="Tsang A."/>
            <person name="Grigoriev I.V."/>
        </authorList>
    </citation>
    <scope>NUCLEOTIDE SEQUENCE [LARGE SCALE GENOMIC DNA]</scope>
    <source>
        <strain evidence="8 9">CBS 620.91</strain>
    </source>
</reference>
<comment type="function">
    <text evidence="5 6">Involved in ubiquitin-mediated protein degradation. Regulatory factor in the ubiquitin/proteasome pathway that controls the turnover of proteasome substrates. Targets proteasomes to the nucleus and facilitates the degradation of nuclear proteins.</text>
</comment>
<keyword evidence="6" id="KW-0963">Cytoplasm</keyword>
<evidence type="ECO:0000313" key="9">
    <source>
        <dbReference type="Proteomes" id="UP001583172"/>
    </source>
</evidence>
<keyword evidence="6" id="KW-0813">Transport</keyword>
<organism evidence="8 9">
    <name type="scientific">Humicola insolens</name>
    <name type="common">Soft-rot fungus</name>
    <dbReference type="NCBI Taxonomy" id="85995"/>
    <lineage>
        <taxon>Eukaryota</taxon>
        <taxon>Fungi</taxon>
        <taxon>Dikarya</taxon>
        <taxon>Ascomycota</taxon>
        <taxon>Pezizomycotina</taxon>
        <taxon>Sordariomycetes</taxon>
        <taxon>Sordariomycetidae</taxon>
        <taxon>Sordariales</taxon>
        <taxon>Chaetomiaceae</taxon>
        <taxon>Mycothermus</taxon>
    </lineage>
</organism>
<evidence type="ECO:0000256" key="4">
    <source>
        <dbReference type="ARBA" id="ARBA00023242"/>
    </source>
</evidence>
<comment type="subunit">
    <text evidence="2 6">Binds the proteasome.</text>
</comment>
<dbReference type="EMBL" id="JAZGSY010000400">
    <property type="protein sequence ID" value="KAL1836521.1"/>
    <property type="molecule type" value="Genomic_DNA"/>
</dbReference>
<comment type="caution">
    <text evidence="8">The sequence shown here is derived from an EMBL/GenBank/DDBJ whole genome shotgun (WGS) entry which is preliminary data.</text>
</comment>
<feature type="region of interest" description="Disordered" evidence="7">
    <location>
        <begin position="63"/>
        <end position="106"/>
    </location>
</feature>
<keyword evidence="9" id="KW-1185">Reference proteome</keyword>
<accession>A0ABR3V534</accession>
<evidence type="ECO:0000256" key="1">
    <source>
        <dbReference type="ARBA" id="ARBA00006199"/>
    </source>
</evidence>
<dbReference type="Pfam" id="PF08559">
    <property type="entry name" value="Cut8"/>
    <property type="match status" value="1"/>
</dbReference>
<evidence type="ECO:0000256" key="2">
    <source>
        <dbReference type="ARBA" id="ARBA00011464"/>
    </source>
</evidence>